<keyword evidence="1" id="KW-0812">Transmembrane</keyword>
<feature type="transmembrane region" description="Helical" evidence="1">
    <location>
        <begin position="28"/>
        <end position="49"/>
    </location>
</feature>
<dbReference type="AlphaFoldDB" id="X1T1H1"/>
<protein>
    <submittedName>
        <fullName evidence="2">Uncharacterized protein</fullName>
    </submittedName>
</protein>
<comment type="caution">
    <text evidence="2">The sequence shown here is derived from an EMBL/GenBank/DDBJ whole genome shotgun (WGS) entry which is preliminary data.</text>
</comment>
<evidence type="ECO:0000256" key="1">
    <source>
        <dbReference type="SAM" id="Phobius"/>
    </source>
</evidence>
<keyword evidence="1" id="KW-1133">Transmembrane helix</keyword>
<sequence>VDGALNESGWTYPRIFYIGFSWSSLPPWALYVLGVVAAAVLGILGYWLWNKRARGKAGTA</sequence>
<organism evidence="2">
    <name type="scientific">marine sediment metagenome</name>
    <dbReference type="NCBI Taxonomy" id="412755"/>
    <lineage>
        <taxon>unclassified sequences</taxon>
        <taxon>metagenomes</taxon>
        <taxon>ecological metagenomes</taxon>
    </lineage>
</organism>
<evidence type="ECO:0000313" key="2">
    <source>
        <dbReference type="EMBL" id="GAI85241.1"/>
    </source>
</evidence>
<name>X1T1H1_9ZZZZ</name>
<accession>X1T1H1</accession>
<proteinExistence type="predicted"/>
<keyword evidence="1" id="KW-0472">Membrane</keyword>
<dbReference type="EMBL" id="BARW01007162">
    <property type="protein sequence ID" value="GAI85241.1"/>
    <property type="molecule type" value="Genomic_DNA"/>
</dbReference>
<gene>
    <name evidence="2" type="ORF">S12H4_14969</name>
</gene>
<feature type="non-terminal residue" evidence="2">
    <location>
        <position position="1"/>
    </location>
</feature>
<reference evidence="2" key="1">
    <citation type="journal article" date="2014" name="Front. Microbiol.">
        <title>High frequency of phylogenetically diverse reductive dehalogenase-homologous genes in deep subseafloor sedimentary metagenomes.</title>
        <authorList>
            <person name="Kawai M."/>
            <person name="Futagami T."/>
            <person name="Toyoda A."/>
            <person name="Takaki Y."/>
            <person name="Nishi S."/>
            <person name="Hori S."/>
            <person name="Arai W."/>
            <person name="Tsubouchi T."/>
            <person name="Morono Y."/>
            <person name="Uchiyama I."/>
            <person name="Ito T."/>
            <person name="Fujiyama A."/>
            <person name="Inagaki F."/>
            <person name="Takami H."/>
        </authorList>
    </citation>
    <scope>NUCLEOTIDE SEQUENCE</scope>
    <source>
        <strain evidence="2">Expedition CK06-06</strain>
    </source>
</reference>